<name>A0A1Y2BRY4_9FUNG</name>
<sequence>LVYVRKGPKKILTSFRSGSPLWIVISRNSDTYLYCPCNTYMVRTVGAFKRHAKKCVGFPDPSLTPTVEPTEHPNKCTVSGCARSYSTRNALAVHVYEFHSNPKVYFKGQSDPTVIERDDERYLHCPCGGYSVLTTAAILRHARDCYGIPGFYTNDSRTRKRNFEAFLGGGNEFGVFQERNDGISMASASTLERTFESLGSWQTFVHPQILPEILPNNTLTQSGFPVLEGGGQQARQEPPITVSDTAMFELLNLKFEN</sequence>
<evidence type="ECO:0000256" key="1">
    <source>
        <dbReference type="PROSITE-ProRule" id="PRU00042"/>
    </source>
</evidence>
<dbReference type="InterPro" id="IPR013087">
    <property type="entry name" value="Znf_C2H2_type"/>
</dbReference>
<dbReference type="GO" id="GO:0008270">
    <property type="term" value="F:zinc ion binding"/>
    <property type="evidence" value="ECO:0007669"/>
    <property type="project" value="UniProtKB-KW"/>
</dbReference>
<keyword evidence="1" id="KW-0863">Zinc-finger</keyword>
<feature type="non-terminal residue" evidence="3">
    <location>
        <position position="1"/>
    </location>
</feature>
<keyword evidence="1" id="KW-0862">Zinc</keyword>
<dbReference type="EMBL" id="MCGO01000050">
    <property type="protein sequence ID" value="ORY37484.1"/>
    <property type="molecule type" value="Genomic_DNA"/>
</dbReference>
<keyword evidence="1" id="KW-0479">Metal-binding</keyword>
<dbReference type="OrthoDB" id="2156195at2759"/>
<accession>A0A1Y2BRY4</accession>
<reference evidence="3 4" key="1">
    <citation type="submission" date="2016-07" db="EMBL/GenBank/DDBJ databases">
        <title>Pervasive Adenine N6-methylation of Active Genes in Fungi.</title>
        <authorList>
            <consortium name="DOE Joint Genome Institute"/>
            <person name="Mondo S.J."/>
            <person name="Dannebaum R.O."/>
            <person name="Kuo R.C."/>
            <person name="Labutti K."/>
            <person name="Haridas S."/>
            <person name="Kuo A."/>
            <person name="Salamov A."/>
            <person name="Ahrendt S.R."/>
            <person name="Lipzen A."/>
            <person name="Sullivan W."/>
            <person name="Andreopoulos W.B."/>
            <person name="Clum A."/>
            <person name="Lindquist E."/>
            <person name="Daum C."/>
            <person name="Ramamoorthy G.K."/>
            <person name="Gryganskyi A."/>
            <person name="Culley D."/>
            <person name="Magnuson J.K."/>
            <person name="James T.Y."/>
            <person name="O'Malley M.A."/>
            <person name="Stajich J.E."/>
            <person name="Spatafora J.W."/>
            <person name="Visel A."/>
            <person name="Grigoriev I.V."/>
        </authorList>
    </citation>
    <scope>NUCLEOTIDE SEQUENCE [LARGE SCALE GENOMIC DNA]</scope>
    <source>
        <strain evidence="3 4">JEL800</strain>
    </source>
</reference>
<dbReference type="PROSITE" id="PS00028">
    <property type="entry name" value="ZINC_FINGER_C2H2_1"/>
    <property type="match status" value="1"/>
</dbReference>
<feature type="domain" description="C2H2-type" evidence="2">
    <location>
        <begin position="74"/>
        <end position="104"/>
    </location>
</feature>
<protein>
    <recommendedName>
        <fullName evidence="2">C2H2-type domain-containing protein</fullName>
    </recommendedName>
</protein>
<evidence type="ECO:0000313" key="4">
    <source>
        <dbReference type="Proteomes" id="UP000193642"/>
    </source>
</evidence>
<organism evidence="3 4">
    <name type="scientific">Rhizoclosmatium globosum</name>
    <dbReference type="NCBI Taxonomy" id="329046"/>
    <lineage>
        <taxon>Eukaryota</taxon>
        <taxon>Fungi</taxon>
        <taxon>Fungi incertae sedis</taxon>
        <taxon>Chytridiomycota</taxon>
        <taxon>Chytridiomycota incertae sedis</taxon>
        <taxon>Chytridiomycetes</taxon>
        <taxon>Chytridiales</taxon>
        <taxon>Chytriomycetaceae</taxon>
        <taxon>Rhizoclosmatium</taxon>
    </lineage>
</organism>
<dbReference type="PROSITE" id="PS50157">
    <property type="entry name" value="ZINC_FINGER_C2H2_2"/>
    <property type="match status" value="1"/>
</dbReference>
<dbReference type="AlphaFoldDB" id="A0A1Y2BRY4"/>
<gene>
    <name evidence="3" type="ORF">BCR33DRAFT_834588</name>
</gene>
<proteinExistence type="predicted"/>
<evidence type="ECO:0000259" key="2">
    <source>
        <dbReference type="PROSITE" id="PS50157"/>
    </source>
</evidence>
<dbReference type="Proteomes" id="UP000193642">
    <property type="component" value="Unassembled WGS sequence"/>
</dbReference>
<evidence type="ECO:0000313" key="3">
    <source>
        <dbReference type="EMBL" id="ORY37484.1"/>
    </source>
</evidence>
<comment type="caution">
    <text evidence="3">The sequence shown here is derived from an EMBL/GenBank/DDBJ whole genome shotgun (WGS) entry which is preliminary data.</text>
</comment>
<keyword evidence="4" id="KW-1185">Reference proteome</keyword>